<dbReference type="AlphaFoldDB" id="A0AAD6CR71"/>
<organism evidence="10 11">
    <name type="scientific">Penicillium frequentans</name>
    <dbReference type="NCBI Taxonomy" id="3151616"/>
    <lineage>
        <taxon>Eukaryota</taxon>
        <taxon>Fungi</taxon>
        <taxon>Dikarya</taxon>
        <taxon>Ascomycota</taxon>
        <taxon>Pezizomycotina</taxon>
        <taxon>Eurotiomycetes</taxon>
        <taxon>Eurotiomycetidae</taxon>
        <taxon>Eurotiales</taxon>
        <taxon>Aspergillaceae</taxon>
        <taxon>Penicillium</taxon>
    </lineage>
</organism>
<evidence type="ECO:0000256" key="7">
    <source>
        <dbReference type="RuleBase" id="RU003346"/>
    </source>
</evidence>
<dbReference type="GO" id="GO:0005351">
    <property type="term" value="F:carbohydrate:proton symporter activity"/>
    <property type="evidence" value="ECO:0007669"/>
    <property type="project" value="TreeGrafter"/>
</dbReference>
<comment type="subcellular location">
    <subcellularLocation>
        <location evidence="1">Membrane</location>
        <topology evidence="1">Multi-pass membrane protein</topology>
    </subcellularLocation>
</comment>
<feature type="transmembrane region" description="Helical" evidence="8">
    <location>
        <begin position="292"/>
        <end position="314"/>
    </location>
</feature>
<evidence type="ECO:0000259" key="9">
    <source>
        <dbReference type="PROSITE" id="PS50850"/>
    </source>
</evidence>
<accession>A0AAD6CR71</accession>
<dbReference type="PANTHER" id="PTHR48022:SF3">
    <property type="entry name" value="HEXOSE TRANSPORTER PROTEIN (AFU_ORTHOLOGUE AFUA_8G04480)-RELATED"/>
    <property type="match status" value="1"/>
</dbReference>
<dbReference type="FunFam" id="1.20.1250.20:FF:000117">
    <property type="entry name" value="MFS hexose transporter"/>
    <property type="match status" value="1"/>
</dbReference>
<feature type="transmembrane region" description="Helical" evidence="8">
    <location>
        <begin position="458"/>
        <end position="477"/>
    </location>
</feature>
<protein>
    <recommendedName>
        <fullName evidence="9">Major facilitator superfamily (MFS) profile domain-containing protein</fullName>
    </recommendedName>
</protein>
<feature type="transmembrane region" description="Helical" evidence="8">
    <location>
        <begin position="81"/>
        <end position="104"/>
    </location>
</feature>
<dbReference type="EMBL" id="JAQIZZ010000007">
    <property type="protein sequence ID" value="KAJ5533558.1"/>
    <property type="molecule type" value="Genomic_DNA"/>
</dbReference>
<evidence type="ECO:0000256" key="5">
    <source>
        <dbReference type="ARBA" id="ARBA00022989"/>
    </source>
</evidence>
<evidence type="ECO:0000313" key="11">
    <source>
        <dbReference type="Proteomes" id="UP001220324"/>
    </source>
</evidence>
<dbReference type="PROSITE" id="PS00216">
    <property type="entry name" value="SUGAR_TRANSPORT_1"/>
    <property type="match status" value="2"/>
</dbReference>
<dbReference type="PRINTS" id="PR00171">
    <property type="entry name" value="SUGRTRNSPORT"/>
</dbReference>
<dbReference type="NCBIfam" id="TIGR00879">
    <property type="entry name" value="SP"/>
    <property type="match status" value="1"/>
</dbReference>
<dbReference type="PANTHER" id="PTHR48022">
    <property type="entry name" value="PLASTIDIC GLUCOSE TRANSPORTER 4"/>
    <property type="match status" value="1"/>
</dbReference>
<evidence type="ECO:0000256" key="6">
    <source>
        <dbReference type="ARBA" id="ARBA00023136"/>
    </source>
</evidence>
<evidence type="ECO:0000313" key="10">
    <source>
        <dbReference type="EMBL" id="KAJ5533558.1"/>
    </source>
</evidence>
<feature type="transmembrane region" description="Helical" evidence="8">
    <location>
        <begin position="428"/>
        <end position="446"/>
    </location>
</feature>
<proteinExistence type="inferred from homology"/>
<dbReference type="Pfam" id="PF00083">
    <property type="entry name" value="Sugar_tr"/>
    <property type="match status" value="1"/>
</dbReference>
<gene>
    <name evidence="10" type="ORF">N7494_010110</name>
</gene>
<feature type="transmembrane region" description="Helical" evidence="8">
    <location>
        <begin position="38"/>
        <end position="61"/>
    </location>
</feature>
<keyword evidence="4 8" id="KW-0812">Transmembrane</keyword>
<evidence type="ECO:0000256" key="3">
    <source>
        <dbReference type="ARBA" id="ARBA00022448"/>
    </source>
</evidence>
<feature type="transmembrane region" description="Helical" evidence="8">
    <location>
        <begin position="359"/>
        <end position="382"/>
    </location>
</feature>
<keyword evidence="11" id="KW-1185">Reference proteome</keyword>
<keyword evidence="5 8" id="KW-1133">Transmembrane helix</keyword>
<keyword evidence="3 7" id="KW-0813">Transport</keyword>
<evidence type="ECO:0000256" key="4">
    <source>
        <dbReference type="ARBA" id="ARBA00022692"/>
    </source>
</evidence>
<feature type="transmembrane region" description="Helical" evidence="8">
    <location>
        <begin position="388"/>
        <end position="407"/>
    </location>
</feature>
<evidence type="ECO:0000256" key="2">
    <source>
        <dbReference type="ARBA" id="ARBA00010992"/>
    </source>
</evidence>
<keyword evidence="6 8" id="KW-0472">Membrane</keyword>
<sequence length="529" mass="58787">MTSSDDSPTDTKAHLTATNLEYAIPTTTKSWFRTPHLLQLNICVGIVLISSTTMGFDGSMMNGLQSLDTWFTYFGSPDATWLGLMNAVMPLGVIVLSIPAGWLSDAIGRRYTMMCGIVVLVAAAAMQAASHNIATFIVARFFVGAGIELSCVPAPVLITEIAYPTHRGKATSLFQTCFFLGAIASSWCTFGTFNMTNSTWSWRIPSALQAFFPIVQFMGLWFVPESPRWLIGKGRHEEARAFLLKYYAGGDESNPIVDHEYREISSRIEAEQAAAGMGWSSLWQTTADRKRLAITAFTAFISQWAGNGIITYYLSLVLESVGIKDSFTKTLINGILQIFNYIVAICGALLVDRVGRRRLWIFSAIGMLVTYSIFTACSAVFAETENHTVAMVVIVFIFLYYFCYDIAVTPLTFAYPAEILPFHARQKGMAVCNLCNGLALMFNSFVNPIALEAIAWKYYIVYIVLLFFITIIVYLFYAETKGYTLEEIADVFEGPAIVAGRFRRPSSLRHEHPIDVKEVPVSMIEDISN</sequence>
<dbReference type="InterPro" id="IPR003663">
    <property type="entry name" value="Sugar/inositol_transpt"/>
</dbReference>
<name>A0AAD6CR71_9EURO</name>
<dbReference type="GO" id="GO:0016020">
    <property type="term" value="C:membrane"/>
    <property type="evidence" value="ECO:0007669"/>
    <property type="project" value="UniProtKB-SubCell"/>
</dbReference>
<dbReference type="InterPro" id="IPR020846">
    <property type="entry name" value="MFS_dom"/>
</dbReference>
<dbReference type="InterPro" id="IPR036259">
    <property type="entry name" value="MFS_trans_sf"/>
</dbReference>
<feature type="domain" description="Major facilitator superfamily (MFS) profile" evidence="9">
    <location>
        <begin position="43"/>
        <end position="481"/>
    </location>
</feature>
<evidence type="ECO:0000256" key="8">
    <source>
        <dbReference type="SAM" id="Phobius"/>
    </source>
</evidence>
<dbReference type="PROSITE" id="PS50850">
    <property type="entry name" value="MFS"/>
    <property type="match status" value="1"/>
</dbReference>
<dbReference type="InterPro" id="IPR050360">
    <property type="entry name" value="MFS_Sugar_Transporters"/>
</dbReference>
<feature type="transmembrane region" description="Helical" evidence="8">
    <location>
        <begin position="111"/>
        <end position="130"/>
    </location>
</feature>
<dbReference type="InterPro" id="IPR005828">
    <property type="entry name" value="MFS_sugar_transport-like"/>
</dbReference>
<comment type="similarity">
    <text evidence="2 7">Belongs to the major facilitator superfamily. Sugar transporter (TC 2.A.1.1) family.</text>
</comment>
<feature type="transmembrane region" description="Helical" evidence="8">
    <location>
        <begin position="170"/>
        <end position="192"/>
    </location>
</feature>
<dbReference type="InterPro" id="IPR005829">
    <property type="entry name" value="Sugar_transporter_CS"/>
</dbReference>
<feature type="transmembrane region" description="Helical" evidence="8">
    <location>
        <begin position="334"/>
        <end position="352"/>
    </location>
</feature>
<dbReference type="SUPFAM" id="SSF103473">
    <property type="entry name" value="MFS general substrate transporter"/>
    <property type="match status" value="1"/>
</dbReference>
<dbReference type="Gene3D" id="1.20.1250.20">
    <property type="entry name" value="MFS general substrate transporter like domains"/>
    <property type="match status" value="1"/>
</dbReference>
<comment type="caution">
    <text evidence="10">The sequence shown here is derived from an EMBL/GenBank/DDBJ whole genome shotgun (WGS) entry which is preliminary data.</text>
</comment>
<evidence type="ECO:0000256" key="1">
    <source>
        <dbReference type="ARBA" id="ARBA00004141"/>
    </source>
</evidence>
<reference evidence="10 11" key="1">
    <citation type="journal article" date="2023" name="IMA Fungus">
        <title>Comparative genomic study of the Penicillium genus elucidates a diverse pangenome and 15 lateral gene transfer events.</title>
        <authorList>
            <person name="Petersen C."/>
            <person name="Sorensen T."/>
            <person name="Nielsen M.R."/>
            <person name="Sondergaard T.E."/>
            <person name="Sorensen J.L."/>
            <person name="Fitzpatrick D.A."/>
            <person name="Frisvad J.C."/>
            <person name="Nielsen K.L."/>
        </authorList>
    </citation>
    <scope>NUCLEOTIDE SEQUENCE [LARGE SCALE GENOMIC DNA]</scope>
    <source>
        <strain evidence="10 11">IBT 35679</strain>
    </source>
</reference>
<dbReference type="Proteomes" id="UP001220324">
    <property type="component" value="Unassembled WGS sequence"/>
</dbReference>